<sequence length="253" mass="27794">MVRKPLDFFLIGAQKSGTTALFAKLTAHPGIVALPQKELHVFDRPDPDPARFDRAFAGADPALLWGEATPAYLYWPGAVEALARYNPGARILVILRDPAERALSHWKMQRARGIEPLSFEAAISAVGRARVRDGGDREKRLYSYVERGFYADQIARLLRHFPRDQIAFCRTEDLLRDEAGLLARLFGFLGVEAGLRVETEKMIRPNDNAAVQVEAGAALAGLTALYGQDIRRTGALTGMALEARLAGPRQASG</sequence>
<dbReference type="PANTHER" id="PTHR10605:SF56">
    <property type="entry name" value="BIFUNCTIONAL HEPARAN SULFATE N-DEACETYLASE_N-SULFOTRANSFERASE"/>
    <property type="match status" value="1"/>
</dbReference>
<dbReference type="Gene3D" id="3.40.50.300">
    <property type="entry name" value="P-loop containing nucleotide triphosphate hydrolases"/>
    <property type="match status" value="1"/>
</dbReference>
<keyword evidence="5" id="KW-1185">Reference proteome</keyword>
<dbReference type="Pfam" id="PF00685">
    <property type="entry name" value="Sulfotransfer_1"/>
    <property type="match status" value="1"/>
</dbReference>
<evidence type="ECO:0000313" key="4">
    <source>
        <dbReference type="EMBL" id="MEN9062979.1"/>
    </source>
</evidence>
<dbReference type="InterPro" id="IPR037359">
    <property type="entry name" value="NST/OST"/>
</dbReference>
<protein>
    <submittedName>
        <fullName evidence="4">Sulfotransferase</fullName>
        <ecNumber evidence="4">2.8.2.-</ecNumber>
    </submittedName>
</protein>
<keyword evidence="1 4" id="KW-0808">Transferase</keyword>
<dbReference type="PANTHER" id="PTHR10605">
    <property type="entry name" value="HEPARAN SULFATE SULFOTRANSFERASE"/>
    <property type="match status" value="1"/>
</dbReference>
<dbReference type="AlphaFoldDB" id="A0AAW9SDR1"/>
<comment type="caution">
    <text evidence="4">The sequence shown here is derived from an EMBL/GenBank/DDBJ whole genome shotgun (WGS) entry which is preliminary data.</text>
</comment>
<gene>
    <name evidence="4" type="ORF">ABFB10_20385</name>
</gene>
<dbReference type="SUPFAM" id="SSF52540">
    <property type="entry name" value="P-loop containing nucleoside triphosphate hydrolases"/>
    <property type="match status" value="1"/>
</dbReference>
<dbReference type="RefSeq" id="WP_347168087.1">
    <property type="nucleotide sequence ID" value="NZ_JBDNCH010000003.1"/>
</dbReference>
<accession>A0AAW9SDR1</accession>
<feature type="domain" description="Sulfotransferase" evidence="3">
    <location>
        <begin position="86"/>
        <end position="194"/>
    </location>
</feature>
<evidence type="ECO:0000256" key="2">
    <source>
        <dbReference type="ARBA" id="ARBA00023180"/>
    </source>
</evidence>
<keyword evidence="2" id="KW-0325">Glycoprotein</keyword>
<name>A0AAW9SDR1_9RHOB</name>
<dbReference type="EC" id="2.8.2.-" evidence="4"/>
<evidence type="ECO:0000313" key="5">
    <source>
        <dbReference type="Proteomes" id="UP001428774"/>
    </source>
</evidence>
<dbReference type="InterPro" id="IPR027417">
    <property type="entry name" value="P-loop_NTPase"/>
</dbReference>
<reference evidence="4 5" key="1">
    <citation type="submission" date="2024-05" db="EMBL/GenBank/DDBJ databases">
        <title>Genome sequence of Ponticoccus litoralis KCCM 90028.</title>
        <authorList>
            <person name="Kim J.M."/>
            <person name="Lee J.K."/>
            <person name="Choi B.J."/>
            <person name="Bayburt H."/>
            <person name="Baek J.H."/>
            <person name="Jeon C.O."/>
        </authorList>
    </citation>
    <scope>NUCLEOTIDE SEQUENCE [LARGE SCALE GENOMIC DNA]</scope>
    <source>
        <strain evidence="4 5">KCCM 90028</strain>
    </source>
</reference>
<dbReference type="GO" id="GO:0008146">
    <property type="term" value="F:sulfotransferase activity"/>
    <property type="evidence" value="ECO:0007669"/>
    <property type="project" value="InterPro"/>
</dbReference>
<evidence type="ECO:0000256" key="1">
    <source>
        <dbReference type="ARBA" id="ARBA00022679"/>
    </source>
</evidence>
<organism evidence="4 5">
    <name type="scientific">Ponticoccus litoralis</name>
    <dbReference type="NCBI Taxonomy" id="422297"/>
    <lineage>
        <taxon>Bacteria</taxon>
        <taxon>Pseudomonadati</taxon>
        <taxon>Pseudomonadota</taxon>
        <taxon>Alphaproteobacteria</taxon>
        <taxon>Rhodobacterales</taxon>
        <taxon>Roseobacteraceae</taxon>
        <taxon>Ponticoccus</taxon>
    </lineage>
</organism>
<evidence type="ECO:0000259" key="3">
    <source>
        <dbReference type="Pfam" id="PF00685"/>
    </source>
</evidence>
<dbReference type="EMBL" id="JBDNCH010000003">
    <property type="protein sequence ID" value="MEN9062979.1"/>
    <property type="molecule type" value="Genomic_DNA"/>
</dbReference>
<dbReference type="InterPro" id="IPR000863">
    <property type="entry name" value="Sulfotransferase_dom"/>
</dbReference>
<proteinExistence type="predicted"/>
<dbReference type="Proteomes" id="UP001428774">
    <property type="component" value="Unassembled WGS sequence"/>
</dbReference>